<dbReference type="OrthoDB" id="7210594at2"/>
<keyword evidence="1" id="KW-0808">Transferase</keyword>
<dbReference type="Proteomes" id="UP000460715">
    <property type="component" value="Unassembled WGS sequence"/>
</dbReference>
<sequence>MRVVVIGISGAGKSTLARALAEGLDAPHVELDALHWDAGWTPAAPDVFAARVAAATAGPAWVVDGNYSAVRPFLWGGATHLVWLDYERLPIMLRVVRRSVSRALGRQELWNGNREDWRSWWRASHPIRWAWSQWRGRRASLEAVLEGGAHGHLRVLRLRHPREADEAIGALLAEARRSGG</sequence>
<evidence type="ECO:0000313" key="1">
    <source>
        <dbReference type="EMBL" id="MXP63183.1"/>
    </source>
</evidence>
<dbReference type="AlphaFoldDB" id="A0A845B6C6"/>
<gene>
    <name evidence="1" type="ORF">E0493_07420</name>
</gene>
<dbReference type="InterPro" id="IPR052922">
    <property type="entry name" value="Cytidylate_Kinase-2"/>
</dbReference>
<dbReference type="SUPFAM" id="SSF52540">
    <property type="entry name" value="P-loop containing nucleoside triphosphate hydrolases"/>
    <property type="match status" value="1"/>
</dbReference>
<proteinExistence type="predicted"/>
<keyword evidence="1" id="KW-0418">Kinase</keyword>
<keyword evidence="2" id="KW-1185">Reference proteome</keyword>
<accession>A0A845B6C6</accession>
<reference evidence="1 2" key="1">
    <citation type="submission" date="2019-03" db="EMBL/GenBank/DDBJ databases">
        <title>Roseomonas sp. a novel Roseomonas species isolated from Sea whip Gorgonian.</title>
        <authorList>
            <person name="Li F."/>
            <person name="Pan X."/>
            <person name="Huang S."/>
            <person name="Li Z."/>
            <person name="Meng B."/>
        </authorList>
    </citation>
    <scope>NUCLEOTIDE SEQUENCE [LARGE SCALE GENOMIC DNA]</scope>
    <source>
        <strain evidence="1 2">M0104</strain>
    </source>
</reference>
<dbReference type="RefSeq" id="WP_160936310.1">
    <property type="nucleotide sequence ID" value="NZ_SNVJ01000005.1"/>
</dbReference>
<dbReference type="GO" id="GO:0016301">
    <property type="term" value="F:kinase activity"/>
    <property type="evidence" value="ECO:0007669"/>
    <property type="project" value="UniProtKB-KW"/>
</dbReference>
<dbReference type="InterPro" id="IPR027417">
    <property type="entry name" value="P-loop_NTPase"/>
</dbReference>
<dbReference type="PANTHER" id="PTHR37816">
    <property type="entry name" value="YALI0E33011P"/>
    <property type="match status" value="1"/>
</dbReference>
<evidence type="ECO:0000313" key="2">
    <source>
        <dbReference type="Proteomes" id="UP000460715"/>
    </source>
</evidence>
<dbReference type="PANTHER" id="PTHR37816:SF1">
    <property type="entry name" value="TOXIN"/>
    <property type="match status" value="1"/>
</dbReference>
<dbReference type="Gene3D" id="3.40.50.300">
    <property type="entry name" value="P-loop containing nucleotide triphosphate hydrolases"/>
    <property type="match status" value="1"/>
</dbReference>
<name>A0A845B6C6_9PROT</name>
<protein>
    <submittedName>
        <fullName evidence="1">Adenylate kinase</fullName>
    </submittedName>
</protein>
<dbReference type="EMBL" id="SNVJ01000005">
    <property type="protein sequence ID" value="MXP63183.1"/>
    <property type="molecule type" value="Genomic_DNA"/>
</dbReference>
<comment type="caution">
    <text evidence="1">The sequence shown here is derived from an EMBL/GenBank/DDBJ whole genome shotgun (WGS) entry which is preliminary data.</text>
</comment>
<organism evidence="1 2">
    <name type="scientific">Teichococcus coralli</name>
    <dbReference type="NCBI Taxonomy" id="2545983"/>
    <lineage>
        <taxon>Bacteria</taxon>
        <taxon>Pseudomonadati</taxon>
        <taxon>Pseudomonadota</taxon>
        <taxon>Alphaproteobacteria</taxon>
        <taxon>Acetobacterales</taxon>
        <taxon>Roseomonadaceae</taxon>
        <taxon>Roseomonas</taxon>
    </lineage>
</organism>